<feature type="domain" description="Molybdopterin-guanine dinucleotide biosynthesis protein B (MobB)" evidence="1">
    <location>
        <begin position="15"/>
        <end position="123"/>
    </location>
</feature>
<protein>
    <submittedName>
        <fullName evidence="2">Molybdopterin-guanine dinucleotide biosynthesis adapter protein</fullName>
    </submittedName>
</protein>
<dbReference type="Gene3D" id="3.40.50.300">
    <property type="entry name" value="P-loop containing nucleotide triphosphate hydrolases"/>
    <property type="match status" value="1"/>
</dbReference>
<dbReference type="AlphaFoldDB" id="A0A166F8Q7"/>
<dbReference type="PATRIC" id="fig|55758.3.peg.204"/>
<dbReference type="NCBIfam" id="TIGR00176">
    <property type="entry name" value="mobB"/>
    <property type="match status" value="1"/>
</dbReference>
<evidence type="ECO:0000313" key="3">
    <source>
        <dbReference type="Proteomes" id="UP000077066"/>
    </source>
</evidence>
<dbReference type="GO" id="GO:0005525">
    <property type="term" value="F:GTP binding"/>
    <property type="evidence" value="ECO:0007669"/>
    <property type="project" value="InterPro"/>
</dbReference>
<dbReference type="InterPro" id="IPR004435">
    <property type="entry name" value="MobB_dom"/>
</dbReference>
<dbReference type="PANTHER" id="PTHR40072">
    <property type="entry name" value="MOLYBDOPTERIN-GUANINE DINUCLEOTIDE BIOSYNTHESIS ADAPTER PROTEIN-RELATED"/>
    <property type="match status" value="1"/>
</dbReference>
<dbReference type="PANTHER" id="PTHR40072:SF1">
    <property type="entry name" value="MOLYBDOPTERIN-GUANINE DINUCLEOTIDE BIOSYNTHESIS ADAPTER PROTEIN"/>
    <property type="match status" value="1"/>
</dbReference>
<dbReference type="RefSeq" id="WP_245637436.1">
    <property type="nucleotide sequence ID" value="NZ_LWMT01000022.1"/>
</dbReference>
<dbReference type="EMBL" id="LWMT01000022">
    <property type="protein sequence ID" value="KZX17423.1"/>
    <property type="molecule type" value="Genomic_DNA"/>
</dbReference>
<dbReference type="Proteomes" id="UP000077066">
    <property type="component" value="Unassembled WGS sequence"/>
</dbReference>
<dbReference type="SUPFAM" id="SSF52540">
    <property type="entry name" value="P-loop containing nucleoside triphosphate hydrolases"/>
    <property type="match status" value="1"/>
</dbReference>
<reference evidence="2 3" key="1">
    <citation type="submission" date="2016-04" db="EMBL/GenBank/DDBJ databases">
        <title>Genome sequence of Methanobrevibacter filiformis DSM 11501.</title>
        <authorList>
            <person name="Poehlein A."/>
            <person name="Seedorf H."/>
            <person name="Daniel R."/>
        </authorList>
    </citation>
    <scope>NUCLEOTIDE SEQUENCE [LARGE SCALE GENOMIC DNA]</scope>
    <source>
        <strain evidence="2 3">DSM 11501</strain>
    </source>
</reference>
<keyword evidence="3" id="KW-1185">Reference proteome</keyword>
<evidence type="ECO:0000259" key="1">
    <source>
        <dbReference type="Pfam" id="PF03205"/>
    </source>
</evidence>
<name>A0A166F8Q7_9EURY</name>
<organism evidence="2 3">
    <name type="scientific">Methanobrevibacter filiformis</name>
    <dbReference type="NCBI Taxonomy" id="55758"/>
    <lineage>
        <taxon>Archaea</taxon>
        <taxon>Methanobacteriati</taxon>
        <taxon>Methanobacteriota</taxon>
        <taxon>Methanomada group</taxon>
        <taxon>Methanobacteria</taxon>
        <taxon>Methanobacteriales</taxon>
        <taxon>Methanobacteriaceae</taxon>
        <taxon>Methanobrevibacter</taxon>
    </lineage>
</organism>
<dbReference type="InterPro" id="IPR027417">
    <property type="entry name" value="P-loop_NTPase"/>
</dbReference>
<dbReference type="Pfam" id="PF03205">
    <property type="entry name" value="MobB"/>
    <property type="match status" value="1"/>
</dbReference>
<dbReference type="GO" id="GO:0006777">
    <property type="term" value="P:Mo-molybdopterin cofactor biosynthetic process"/>
    <property type="evidence" value="ECO:0007669"/>
    <property type="project" value="InterPro"/>
</dbReference>
<proteinExistence type="predicted"/>
<evidence type="ECO:0000313" key="2">
    <source>
        <dbReference type="EMBL" id="KZX17423.1"/>
    </source>
</evidence>
<dbReference type="STRING" id="55758.MBFIL_01840"/>
<sequence length="246" mass="27997">MFLYTLKYGGILIRIISIVGKKNTGKTSLTVKVIEELNNRGFKVGSIKHSHHKMDIDHKGKDTYLHKEAGSKLVVGMGDTAFFNIQKEIPLERLLFLMKIIEEPDFVVIEGFKNYNYSKISTSPEINDEYVIEQVDVFNLDDNDIIDIVDNIEKHSHDITNTLYTNECGYSDGESIGKAITKGEIAIDPNEFEVNLAINEKVIGLNYFVNQFLKNSIIGMLKTLKTKKFGVNDFDKIEILIQNKEK</sequence>
<gene>
    <name evidence="2" type="primary">mobB</name>
    <name evidence="2" type="ORF">MBFIL_01840</name>
</gene>
<accession>A0A166F8Q7</accession>
<dbReference type="InterPro" id="IPR052539">
    <property type="entry name" value="MGD_biosynthesis_adapter"/>
</dbReference>
<comment type="caution">
    <text evidence="2">The sequence shown here is derived from an EMBL/GenBank/DDBJ whole genome shotgun (WGS) entry which is preliminary data.</text>
</comment>